<gene>
    <name evidence="9" type="ORF">F4X14_06990</name>
</gene>
<dbReference type="Gene3D" id="2.40.30.40">
    <property type="entry name" value="Peptidase M42, domain 2"/>
    <property type="match status" value="1"/>
</dbReference>
<dbReference type="PIRSF" id="PIRSF001123">
    <property type="entry name" value="PepA_GA"/>
    <property type="match status" value="1"/>
</dbReference>
<comment type="caution">
    <text evidence="9">The sequence shown here is derived from an EMBL/GenBank/DDBJ whole genome shotgun (WGS) entry which is preliminary data.</text>
</comment>
<evidence type="ECO:0000256" key="6">
    <source>
        <dbReference type="PIRNR" id="PIRNR001123"/>
    </source>
</evidence>
<accession>A0A6B1D4G3</accession>
<evidence type="ECO:0000256" key="2">
    <source>
        <dbReference type="ARBA" id="ARBA00022438"/>
    </source>
</evidence>
<dbReference type="GO" id="GO:0046872">
    <property type="term" value="F:metal ion binding"/>
    <property type="evidence" value="ECO:0007669"/>
    <property type="project" value="UniProtKB-UniRule"/>
</dbReference>
<keyword evidence="3" id="KW-0645">Protease</keyword>
<comment type="similarity">
    <text evidence="1 6">Belongs to the peptidase M42 family.</text>
</comment>
<evidence type="ECO:0000313" key="9">
    <source>
        <dbReference type="EMBL" id="MYC94700.1"/>
    </source>
</evidence>
<proteinExistence type="inferred from homology"/>
<dbReference type="GO" id="GO:0004177">
    <property type="term" value="F:aminopeptidase activity"/>
    <property type="evidence" value="ECO:0007669"/>
    <property type="project" value="UniProtKB-UniRule"/>
</dbReference>
<dbReference type="GO" id="GO:0006508">
    <property type="term" value="P:proteolysis"/>
    <property type="evidence" value="ECO:0007669"/>
    <property type="project" value="UniProtKB-KW"/>
</dbReference>
<evidence type="ECO:0000256" key="7">
    <source>
        <dbReference type="PIRSR" id="PIRSR001123-1"/>
    </source>
</evidence>
<dbReference type="InterPro" id="IPR008007">
    <property type="entry name" value="Peptidase_M42"/>
</dbReference>
<feature type="binding site" evidence="8">
    <location>
        <position position="193"/>
    </location>
    <ligand>
        <name>Zn(2+)</name>
        <dbReference type="ChEBI" id="CHEBI:29105"/>
        <label>2</label>
    </ligand>
</feature>
<dbReference type="Pfam" id="PF05343">
    <property type="entry name" value="Peptidase_M42"/>
    <property type="match status" value="1"/>
</dbReference>
<dbReference type="InterPro" id="IPR051464">
    <property type="entry name" value="Peptidase_M42_aminopept"/>
</dbReference>
<protein>
    <submittedName>
        <fullName evidence="9">M42 family metallopeptidase</fullName>
    </submittedName>
</protein>
<evidence type="ECO:0000256" key="8">
    <source>
        <dbReference type="PIRSR" id="PIRSR001123-2"/>
    </source>
</evidence>
<evidence type="ECO:0000256" key="4">
    <source>
        <dbReference type="ARBA" id="ARBA00022723"/>
    </source>
</evidence>
<name>A0A6B1D4G3_9CHLR</name>
<feature type="binding site" evidence="8">
    <location>
        <position position="164"/>
    </location>
    <ligand>
        <name>Zn(2+)</name>
        <dbReference type="ChEBI" id="CHEBI:29105"/>
        <label>2</label>
    </ligand>
</feature>
<evidence type="ECO:0000256" key="5">
    <source>
        <dbReference type="ARBA" id="ARBA00022801"/>
    </source>
</evidence>
<dbReference type="Gene3D" id="3.40.630.10">
    <property type="entry name" value="Zn peptidases"/>
    <property type="match status" value="1"/>
</dbReference>
<organism evidence="9">
    <name type="scientific">Caldilineaceae bacterium SB0661_bin_32</name>
    <dbReference type="NCBI Taxonomy" id="2605255"/>
    <lineage>
        <taxon>Bacteria</taxon>
        <taxon>Bacillati</taxon>
        <taxon>Chloroflexota</taxon>
        <taxon>Caldilineae</taxon>
        <taxon>Caldilineales</taxon>
        <taxon>Caldilineaceae</taxon>
    </lineage>
</organism>
<feature type="binding site" evidence="8">
    <location>
        <position position="215"/>
    </location>
    <ligand>
        <name>Zn(2+)</name>
        <dbReference type="ChEBI" id="CHEBI:29105"/>
        <label>1</label>
    </ligand>
</feature>
<feature type="binding site" evidence="8">
    <location>
        <position position="303"/>
    </location>
    <ligand>
        <name>Zn(2+)</name>
        <dbReference type="ChEBI" id="CHEBI:29105"/>
        <label>2</label>
    </ligand>
</feature>
<dbReference type="AlphaFoldDB" id="A0A6B1D4G3"/>
<dbReference type="SUPFAM" id="SSF53187">
    <property type="entry name" value="Zn-dependent exopeptidases"/>
    <property type="match status" value="1"/>
</dbReference>
<reference evidence="9" key="1">
    <citation type="submission" date="2019-09" db="EMBL/GenBank/DDBJ databases">
        <title>Characterisation of the sponge microbiome using genome-centric metagenomics.</title>
        <authorList>
            <person name="Engelberts J.P."/>
            <person name="Robbins S.J."/>
            <person name="De Goeij J.M."/>
            <person name="Aranda M."/>
            <person name="Bell S.C."/>
            <person name="Webster N.S."/>
        </authorList>
    </citation>
    <scope>NUCLEOTIDE SEQUENCE</scope>
    <source>
        <strain evidence="9">SB0661_bin_32</strain>
    </source>
</reference>
<feature type="binding site" evidence="8">
    <location>
        <position position="64"/>
    </location>
    <ligand>
        <name>Zn(2+)</name>
        <dbReference type="ChEBI" id="CHEBI:29105"/>
        <label>1</label>
    </ligand>
</feature>
<evidence type="ECO:0000256" key="3">
    <source>
        <dbReference type="ARBA" id="ARBA00022670"/>
    </source>
</evidence>
<keyword evidence="4 8" id="KW-0479">Metal-binding</keyword>
<dbReference type="PANTHER" id="PTHR32481">
    <property type="entry name" value="AMINOPEPTIDASE"/>
    <property type="match status" value="1"/>
</dbReference>
<dbReference type="InterPro" id="IPR023367">
    <property type="entry name" value="Peptidase_M42_dom2"/>
</dbReference>
<evidence type="ECO:0000256" key="1">
    <source>
        <dbReference type="ARBA" id="ARBA00006272"/>
    </source>
</evidence>
<feature type="binding site" evidence="8">
    <location>
        <position position="164"/>
    </location>
    <ligand>
        <name>Zn(2+)</name>
        <dbReference type="ChEBI" id="CHEBI:29105"/>
        <label>1</label>
    </ligand>
</feature>
<comment type="cofactor">
    <cofactor evidence="8">
        <name>a divalent metal cation</name>
        <dbReference type="ChEBI" id="CHEBI:60240"/>
    </cofactor>
    <text evidence="8">Binds 2 divalent metal cations per subunit.</text>
</comment>
<keyword evidence="2" id="KW-0031">Aminopeptidase</keyword>
<feature type="active site" description="Proton acceptor" evidence="7">
    <location>
        <position position="192"/>
    </location>
</feature>
<dbReference type="PANTHER" id="PTHR32481:SF0">
    <property type="entry name" value="AMINOPEPTIDASE YPDE-RELATED"/>
    <property type="match status" value="1"/>
</dbReference>
<sequence length="340" mass="35774">MNELLKKLSKARGVAGHEGAVRAILREELAPFVEELSVDSIGNLIAHKGGSDAAGQHRVMLAAHMDEVGGMVMRANSDGTVKFRSVGGLDPRILPGKRVTIGPQSVPGVILRAPHAARSGRRAVPISDLLIDTGGAGGIEPGDMITFESGYEQYGKLLKGKAFDDRVGCYILAELLKSEFPCELVGVFTVQEEIGLRGAGVAAYTVQPDVAVALEGTVADDLPKQNDVSPTTELGKGPAISVMDRSAHADRRLVRILTETASDHGIPWQIKQPGVGGTDVGTIHLARAGVPAVAVAVPCRYIHTPAALMDPEDVKNTIQLMSKALSGPLGRPLRAGWSEA</sequence>
<dbReference type="EMBL" id="VXMH01000031">
    <property type="protein sequence ID" value="MYC94700.1"/>
    <property type="molecule type" value="Genomic_DNA"/>
</dbReference>
<keyword evidence="5" id="KW-0378">Hydrolase</keyword>
<dbReference type="SUPFAM" id="SSF101821">
    <property type="entry name" value="Aminopeptidase/glucanase lid domain"/>
    <property type="match status" value="1"/>
</dbReference>